<dbReference type="FunFam" id="3.30.40.10:FF:000282">
    <property type="entry name" value="General transcription factor IIH subunit"/>
    <property type="match status" value="1"/>
</dbReference>
<dbReference type="InterPro" id="IPR036465">
    <property type="entry name" value="vWFA_dom_sf"/>
</dbReference>
<dbReference type="GO" id="GO:0006351">
    <property type="term" value="P:DNA-templated transcription"/>
    <property type="evidence" value="ECO:0007669"/>
    <property type="project" value="InterPro"/>
</dbReference>
<dbReference type="PROSITE" id="PS00028">
    <property type="entry name" value="ZINC_FINGER_C2H2_1"/>
    <property type="match status" value="1"/>
</dbReference>
<dbReference type="Gene3D" id="3.40.50.410">
    <property type="entry name" value="von Willebrand factor, type A domain"/>
    <property type="match status" value="1"/>
</dbReference>
<dbReference type="InterPro" id="IPR013083">
    <property type="entry name" value="Znf_RING/FYVE/PHD"/>
</dbReference>
<evidence type="ECO:0000259" key="13">
    <source>
        <dbReference type="PROSITE" id="PS00028"/>
    </source>
</evidence>
<dbReference type="Proteomes" id="UP000233180">
    <property type="component" value="Unassembled WGS sequence"/>
</dbReference>
<dbReference type="Ensembl" id="ENSRBIT00000063734.1">
    <property type="protein sequence ID" value="ENSRBIP00000039706.1"/>
    <property type="gene ID" value="ENSRBIG00000043303.1"/>
</dbReference>
<dbReference type="NCBIfam" id="TIGR00622">
    <property type="entry name" value="ssl1"/>
    <property type="match status" value="1"/>
</dbReference>
<evidence type="ECO:0000256" key="12">
    <source>
        <dbReference type="PIRSR" id="PIRSR015919-1"/>
    </source>
</evidence>
<dbReference type="InterPro" id="IPR046349">
    <property type="entry name" value="C1-like_sf"/>
</dbReference>
<evidence type="ECO:0000256" key="11">
    <source>
        <dbReference type="ARBA" id="ARBA00023242"/>
    </source>
</evidence>
<dbReference type="GeneTree" id="ENSGT00490000043395"/>
<reference evidence="14 15" key="1">
    <citation type="submission" date="2016-06" db="EMBL/GenBank/DDBJ databases">
        <title>Genome of Rhinopithecus bieti.</title>
        <authorList>
            <person name="Wu"/>
            <person name="C.-I. and Zhang"/>
            <person name="Y."/>
        </authorList>
    </citation>
    <scope>NUCLEOTIDE SEQUENCE</scope>
</reference>
<evidence type="ECO:0000256" key="4">
    <source>
        <dbReference type="ARBA" id="ARBA00022723"/>
    </source>
</evidence>
<dbReference type="Pfam" id="PF04056">
    <property type="entry name" value="Ssl1"/>
    <property type="match status" value="1"/>
</dbReference>
<evidence type="ECO:0000256" key="7">
    <source>
        <dbReference type="ARBA" id="ARBA00022833"/>
    </source>
</evidence>
<dbReference type="AlphaFoldDB" id="A0A2K6MVB3"/>
<evidence type="ECO:0000256" key="10">
    <source>
        <dbReference type="ARBA" id="ARBA00023204"/>
    </source>
</evidence>
<dbReference type="Gene3D" id="3.30.40.10">
    <property type="entry name" value="Zinc/RING finger domain, C3HC4 (zinc finger)"/>
    <property type="match status" value="1"/>
</dbReference>
<dbReference type="GO" id="GO:0006289">
    <property type="term" value="P:nucleotide-excision repair"/>
    <property type="evidence" value="ECO:0007669"/>
    <property type="project" value="InterPro"/>
</dbReference>
<evidence type="ECO:0000256" key="6">
    <source>
        <dbReference type="ARBA" id="ARBA00022771"/>
    </source>
</evidence>
<dbReference type="InterPro" id="IPR013087">
    <property type="entry name" value="Znf_C2H2_type"/>
</dbReference>
<organism evidence="14 15">
    <name type="scientific">Rhinopithecus bieti</name>
    <name type="common">Black snub-nosed monkey</name>
    <name type="synonym">Pygathrix bieti</name>
    <dbReference type="NCBI Taxonomy" id="61621"/>
    <lineage>
        <taxon>Eukaryota</taxon>
        <taxon>Metazoa</taxon>
        <taxon>Chordata</taxon>
        <taxon>Craniata</taxon>
        <taxon>Vertebrata</taxon>
        <taxon>Euteleostomi</taxon>
        <taxon>Mammalia</taxon>
        <taxon>Eutheria</taxon>
        <taxon>Euarchontoglires</taxon>
        <taxon>Primates</taxon>
        <taxon>Haplorrhini</taxon>
        <taxon>Catarrhini</taxon>
        <taxon>Cercopithecidae</taxon>
        <taxon>Colobinae</taxon>
        <taxon>Rhinopithecus</taxon>
    </lineage>
</organism>
<dbReference type="GO" id="GO:0005675">
    <property type="term" value="C:transcription factor TFIIH holo complex"/>
    <property type="evidence" value="ECO:0007669"/>
    <property type="project" value="TreeGrafter"/>
</dbReference>
<evidence type="ECO:0000256" key="1">
    <source>
        <dbReference type="ARBA" id="ARBA00004123"/>
    </source>
</evidence>
<keyword evidence="3" id="KW-0597">Phosphoprotein</keyword>
<reference evidence="14" key="3">
    <citation type="submission" date="2025-09" db="UniProtKB">
        <authorList>
            <consortium name="Ensembl"/>
        </authorList>
    </citation>
    <scope>IDENTIFICATION</scope>
</reference>
<evidence type="ECO:0000313" key="14">
    <source>
        <dbReference type="Ensembl" id="ENSRBIP00000039706.1"/>
    </source>
</evidence>
<evidence type="ECO:0000313" key="15">
    <source>
        <dbReference type="Proteomes" id="UP000233180"/>
    </source>
</evidence>
<accession>A0A2K6MVB3</accession>
<keyword evidence="11" id="KW-0539">Nucleus</keyword>
<dbReference type="PANTHER" id="PTHR12695">
    <property type="entry name" value="GENERAL TRANSCRIPTION FACTOR IIH SUBUNIT 2"/>
    <property type="match status" value="1"/>
</dbReference>
<dbReference type="InterPro" id="IPR007198">
    <property type="entry name" value="Ssl1-like"/>
</dbReference>
<evidence type="ECO:0000256" key="9">
    <source>
        <dbReference type="ARBA" id="ARBA00023163"/>
    </source>
</evidence>
<evidence type="ECO:0000256" key="8">
    <source>
        <dbReference type="ARBA" id="ARBA00023015"/>
    </source>
</evidence>
<evidence type="ECO:0000256" key="3">
    <source>
        <dbReference type="ARBA" id="ARBA00022553"/>
    </source>
</evidence>
<dbReference type="PANTHER" id="PTHR12695:SF2">
    <property type="entry name" value="GENERAL TRANSCRIPTION FACTOR IIH SUBUNIT 2-RELATED"/>
    <property type="match status" value="1"/>
</dbReference>
<dbReference type="STRING" id="61621.ENSRBIP00000039706"/>
<dbReference type="OMA" id="INWVEVP"/>
<dbReference type="SUPFAM" id="SSF53300">
    <property type="entry name" value="vWA-like"/>
    <property type="match status" value="1"/>
</dbReference>
<evidence type="ECO:0000256" key="5">
    <source>
        <dbReference type="ARBA" id="ARBA00022763"/>
    </source>
</evidence>
<keyword evidence="7" id="KW-0862">Zinc</keyword>
<dbReference type="SMART" id="SM01047">
    <property type="entry name" value="C1_4"/>
    <property type="match status" value="1"/>
</dbReference>
<dbReference type="GO" id="GO:0006357">
    <property type="term" value="P:regulation of transcription by RNA polymerase II"/>
    <property type="evidence" value="ECO:0007669"/>
    <property type="project" value="TreeGrafter"/>
</dbReference>
<proteinExistence type="inferred from homology"/>
<keyword evidence="15" id="KW-1185">Reference proteome</keyword>
<dbReference type="InterPro" id="IPR004595">
    <property type="entry name" value="TFIIH_C1-like_dom"/>
</dbReference>
<keyword evidence="4" id="KW-0479">Metal-binding</keyword>
<dbReference type="Pfam" id="PF07975">
    <property type="entry name" value="C1_4"/>
    <property type="match status" value="1"/>
</dbReference>
<dbReference type="GO" id="GO:0016607">
    <property type="term" value="C:nuclear speck"/>
    <property type="evidence" value="ECO:0007669"/>
    <property type="project" value="UniProtKB-ARBA"/>
</dbReference>
<keyword evidence="6" id="KW-0863">Zinc-finger</keyword>
<comment type="subcellular location">
    <subcellularLocation>
        <location evidence="1">Nucleus</location>
    </subcellularLocation>
</comment>
<dbReference type="GO" id="GO:0000439">
    <property type="term" value="C:transcription factor TFIIH core complex"/>
    <property type="evidence" value="ECO:0007669"/>
    <property type="project" value="InterPro"/>
</dbReference>
<reference evidence="14" key="2">
    <citation type="submission" date="2025-08" db="UniProtKB">
        <authorList>
            <consortium name="Ensembl"/>
        </authorList>
    </citation>
    <scope>IDENTIFICATION</scope>
</reference>
<comment type="similarity">
    <text evidence="2">Belongs to the GTF2H2 family.</text>
</comment>
<sequence>DEEPERTKRWEGGYERTWEILKEDESGSLKATIEDILFKAKRKRVFEHHGQVRLGMMRHLYVVVDGSRTMEDQDLKPNRLTCTLKLLEYFVEEYFDQNPISQIGIIVTKSKRAEKLTELSGNPRKHVTSLKKAVDMTCHGEPSLYNSLSMAMQTLKHMPGHTSREVLIIFSSLTTCDPSNIYDLIKFPQHTIASLSDQDAKPSFSMAHLDGNTEPGLTLGGYFCPQCRAKYCELPVECKICGLTLVSAPHLARSYHHLFPLDAFQEIPLEEYNGERFCYGCQGELKDQHVYVCAVCQNVFCVDCDVFVHDSLHCCPGCIHKIPAPSGV</sequence>
<name>A0A2K6MVB3_RHIBE</name>
<evidence type="ECO:0000256" key="2">
    <source>
        <dbReference type="ARBA" id="ARBA00006092"/>
    </source>
</evidence>
<dbReference type="GO" id="GO:0008270">
    <property type="term" value="F:zinc ion binding"/>
    <property type="evidence" value="ECO:0007669"/>
    <property type="project" value="UniProtKB-KW"/>
</dbReference>
<protein>
    <recommendedName>
        <fullName evidence="13">C2H2-type domain-containing protein</fullName>
    </recommendedName>
</protein>
<keyword evidence="9" id="KW-0804">Transcription</keyword>
<dbReference type="FunFam" id="3.40.50.410:FF:000015">
    <property type="entry name" value="General transcription factor IIH subunit 2"/>
    <property type="match status" value="1"/>
</dbReference>
<dbReference type="SUPFAM" id="SSF57889">
    <property type="entry name" value="Cysteine-rich domain"/>
    <property type="match status" value="1"/>
</dbReference>
<dbReference type="PIRSF" id="PIRSF015919">
    <property type="entry name" value="TFIIH_SSL1"/>
    <property type="match status" value="1"/>
</dbReference>
<keyword evidence="8" id="KW-0805">Transcription regulation</keyword>
<keyword evidence="10" id="KW-0234">DNA repair</keyword>
<feature type="zinc finger region" description="C4-type" evidence="12">
    <location>
        <begin position="224"/>
        <end position="241"/>
    </location>
</feature>
<feature type="domain" description="C2H2-type" evidence="13">
    <location>
        <begin position="293"/>
        <end position="313"/>
    </location>
</feature>
<keyword evidence="5" id="KW-0227">DNA damage</keyword>
<dbReference type="InterPro" id="IPR012170">
    <property type="entry name" value="TFIIH_SSL1/p44"/>
</dbReference>